<proteinExistence type="predicted"/>
<comment type="caution">
    <text evidence="2">The sequence shown here is derived from an EMBL/GenBank/DDBJ whole genome shotgun (WGS) entry which is preliminary data.</text>
</comment>
<reference evidence="2" key="1">
    <citation type="submission" date="2020-10" db="EMBL/GenBank/DDBJ databases">
        <authorList>
            <person name="Gilroy R."/>
        </authorList>
    </citation>
    <scope>NUCLEOTIDE SEQUENCE</scope>
    <source>
        <strain evidence="2">20514</strain>
    </source>
</reference>
<keyword evidence="1" id="KW-0732">Signal</keyword>
<dbReference type="InterPro" id="IPR033410">
    <property type="entry name" value="DUF5119"/>
</dbReference>
<accession>A0A9D9EJS6</accession>
<evidence type="ECO:0000256" key="1">
    <source>
        <dbReference type="SAM" id="SignalP"/>
    </source>
</evidence>
<dbReference type="AlphaFoldDB" id="A0A9D9EJS6"/>
<dbReference type="EMBL" id="JADIMQ010000017">
    <property type="protein sequence ID" value="MBO8447860.1"/>
    <property type="molecule type" value="Genomic_DNA"/>
</dbReference>
<gene>
    <name evidence="2" type="ORF">IAC29_01145</name>
</gene>
<feature type="signal peptide" evidence="1">
    <location>
        <begin position="1"/>
        <end position="16"/>
    </location>
</feature>
<dbReference type="Proteomes" id="UP000810252">
    <property type="component" value="Unassembled WGS sequence"/>
</dbReference>
<dbReference type="PROSITE" id="PS51257">
    <property type="entry name" value="PROKAR_LIPOPROTEIN"/>
    <property type="match status" value="1"/>
</dbReference>
<evidence type="ECO:0000313" key="3">
    <source>
        <dbReference type="Proteomes" id="UP000810252"/>
    </source>
</evidence>
<organism evidence="2 3">
    <name type="scientific">Candidatus Cryptobacteroides merdigallinarum</name>
    <dbReference type="NCBI Taxonomy" id="2840770"/>
    <lineage>
        <taxon>Bacteria</taxon>
        <taxon>Pseudomonadati</taxon>
        <taxon>Bacteroidota</taxon>
        <taxon>Bacteroidia</taxon>
        <taxon>Bacteroidales</taxon>
        <taxon>Candidatus Cryptobacteroides</taxon>
    </lineage>
</organism>
<dbReference type="Pfam" id="PF17145">
    <property type="entry name" value="DUF5119"/>
    <property type="match status" value="1"/>
</dbReference>
<protein>
    <submittedName>
        <fullName evidence="2">DUF5119 domain-containing protein</fullName>
    </submittedName>
</protein>
<evidence type="ECO:0000313" key="2">
    <source>
        <dbReference type="EMBL" id="MBO8447860.1"/>
    </source>
</evidence>
<reference evidence="2" key="2">
    <citation type="journal article" date="2021" name="PeerJ">
        <title>Extensive microbial diversity within the chicken gut microbiome revealed by metagenomics and culture.</title>
        <authorList>
            <person name="Gilroy R."/>
            <person name="Ravi A."/>
            <person name="Getino M."/>
            <person name="Pursley I."/>
            <person name="Horton D.L."/>
            <person name="Alikhan N.F."/>
            <person name="Baker D."/>
            <person name="Gharbi K."/>
            <person name="Hall N."/>
            <person name="Watson M."/>
            <person name="Adriaenssens E.M."/>
            <person name="Foster-Nyarko E."/>
            <person name="Jarju S."/>
            <person name="Secka A."/>
            <person name="Antonio M."/>
            <person name="Oren A."/>
            <person name="Chaudhuri R.R."/>
            <person name="La Ragione R."/>
            <person name="Hildebrand F."/>
            <person name="Pallen M.J."/>
        </authorList>
    </citation>
    <scope>NUCLEOTIDE SEQUENCE</scope>
    <source>
        <strain evidence="2">20514</strain>
    </source>
</reference>
<name>A0A9D9EJS6_9BACT</name>
<feature type="chain" id="PRO_5038452354" evidence="1">
    <location>
        <begin position="17"/>
        <end position="342"/>
    </location>
</feature>
<sequence length="342" mass="38070">MRRTGLWILLACAAMATLLLSSCRKELCYNHWEHSMSVKADIRAAYEQEWELDCGCAWEDTWQTYGFNTGYDLLRPAVPGGLKVLVYNPDGKYEEVNGAPEGFLVRMSEGEHSLLMYNNDTEYLLFNDLGSTATATVTTRTRTRVPYSEEHKDEITVNAPDMLYSHYVESWYGERKLEADILDARMQPVVFTYYIRCGFSSGAQYIRQARGALSGMAAEVYLKDGSSSEDVITVLFNEEDCSVLADRVEAKVLSFGVPGYVGGVTWTPDGECFLTLDVELRNGNVKSFKTDVTAQMVSQPRGGVILVDGLVITDEEGSELGGGFDVDVDGWGDYEDVEIPVD</sequence>